<protein>
    <submittedName>
        <fullName evidence="2">Reticulon-3 isoform X1</fullName>
    </submittedName>
</protein>
<reference evidence="2" key="1">
    <citation type="submission" date="2025-08" db="UniProtKB">
        <authorList>
            <consortium name="RefSeq"/>
        </authorList>
    </citation>
    <scope>IDENTIFICATION</scope>
</reference>
<organism evidence="1 2">
    <name type="scientific">Castor canadensis</name>
    <name type="common">American beaver</name>
    <dbReference type="NCBI Taxonomy" id="51338"/>
    <lineage>
        <taxon>Eukaryota</taxon>
        <taxon>Metazoa</taxon>
        <taxon>Chordata</taxon>
        <taxon>Craniata</taxon>
        <taxon>Vertebrata</taxon>
        <taxon>Euteleostomi</taxon>
        <taxon>Mammalia</taxon>
        <taxon>Eutheria</taxon>
        <taxon>Euarchontoglires</taxon>
        <taxon>Glires</taxon>
        <taxon>Rodentia</taxon>
        <taxon>Castorimorpha</taxon>
        <taxon>Castoridae</taxon>
        <taxon>Castor</taxon>
    </lineage>
</organism>
<dbReference type="Proteomes" id="UP001732720">
    <property type="component" value="Chromosome 1"/>
</dbReference>
<accession>A0AC58KH20</accession>
<sequence length="1109" mass="119995">MRSRASSSSPRSIESVSLWESVLGAGREGTSENQLPDYFVSPPSLPPHISLQPSLALACAAMAESSAATQSPSVSSSSSGVEPSALGGGGSPGACPALGAKSCGSSCADSFVSSSSSQPVSLFSTSQEELSSLCSDEPPSEIMASSSLASSEIHNPHLTAPHGEKSKVLGSQHIIAKQGKVHLALDMKKEEKPQGTSKDRADSPVSLAAGDPCNLPSIPASFPEHLAFPSKETGPVEEINKDQESQNSNHVLSRKDDRFTLLTAQKPHIEQFKAEGICAYSLSPSDISGGSILEKDSPESPFEVIIDKATFDREFKDSYKESTNDLGGWAVHTDRESSADMSETYDKVFPLRNKEAGRYPTSALLTRQFSHTTAALKEVSRCVNDIHNFTNEILTWNLVPQVKQQTDESEYTTKSTGLDRSEYPSEIPVINLKTNIHEKIPVCSINGSTPITKSTGDWAENAVIGKPVIDYLSSTKGVSVRGVQDTAEKQGDKLSELPGSPYEEHVSSGSGAATVKVALPDDQLKDEMTWQRSVLGEITEADSSGESDDTVIEDITADTPFENDTNQTEKTASAPSALVSTGEREVKELSSCKIVGNKTSENSEEPVSDSEPHQVLPDTLGRNSVGNVAYSQIPDTNVVSEDVKQSDTMSEVAPNNPKLPLAAPPHVFNETEFSLNMTASGKDVKNTDNSSPEDLIAVFTETREKLVGDKEEENVSEVASKKTADFKRTFPVEVLHENESSGSGIKDIKSKYSERSKETTGSELLGAFPSQGTPVASLDLEQEQLTIRALKELGERQVEKSASAQGEGESHSEGRLKQTSAPQSWPQRSSDILEHTYVKTEPDLGISKQSSINRETRVDIISSLSKTDLVNKHVVARLLTDFSDCFSHCVTQAGPELLDLRDPPTSASLTLGLQACAIVPVHDLIFWRDVKKTGFVFGTTLIMLLSLAAFSVISVVSYLILALLSVTISFRIYKSVIQAVQKSEEGHPFKAYLDVDITLSSEAFHNYMNAAMVHINKALKLIIRLFLVEDLVDSLKLAVFMWLMTYVGAVFNGITLLILAELLVFSVPIVYEKYKTQIDHYVGIARDQTKSIVEKIQAKLPGIAKKKAE</sequence>
<dbReference type="RefSeq" id="XP_073904156.1">
    <property type="nucleotide sequence ID" value="XM_074048055.1"/>
</dbReference>
<keyword evidence="1" id="KW-1185">Reference proteome</keyword>
<evidence type="ECO:0000313" key="1">
    <source>
        <dbReference type="Proteomes" id="UP001732720"/>
    </source>
</evidence>
<evidence type="ECO:0000313" key="2">
    <source>
        <dbReference type="RefSeq" id="XP_073904156.1"/>
    </source>
</evidence>
<proteinExistence type="predicted"/>
<name>A0AC58KH20_CASCN</name>
<gene>
    <name evidence="2" type="primary">Rtn3</name>
</gene>